<proteinExistence type="predicted"/>
<sequence>MKWITFEKMYKEEPNNYHLLSSCFFIKDKYIKTTYGKVRDESLKKQKMIMNCIEEHAKKYDNGEWDNKSVRLRVYYDWSLEKSDLWKIIRDKYLHHPFFQWIKYEIAGKKDYNNPDIHIGLIGTIVRFHPLFTKNEKIKVISIIDLDNMYTGEWKKEVDKFVDSSYNVMCFSSILNIPFYGSIIGGISDDLPCGYWIAAGFLTCKVRLPYERWNNMMEYVYSNSILYKLRFFDSFKYAIFKNEEDRFFEDYEYGLDEIIINNIINYYIKIGKLRMMVVLIRNRPNVSFFRKRILDFLEWNNLKTARINNLLNIYKVKTFNELKNKIYKMETLKDLTKLLNKKETIDLLNGMQFDKRLICIIKEYNEKEVEGYTDLSVYFK</sequence>
<organism evidence="1">
    <name type="scientific">viral metagenome</name>
    <dbReference type="NCBI Taxonomy" id="1070528"/>
    <lineage>
        <taxon>unclassified sequences</taxon>
        <taxon>metagenomes</taxon>
        <taxon>organismal metagenomes</taxon>
    </lineage>
</organism>
<protein>
    <submittedName>
        <fullName evidence="1">Uncharacterized protein</fullName>
    </submittedName>
</protein>
<dbReference type="AlphaFoldDB" id="A0A6C0H4V6"/>
<dbReference type="EMBL" id="MN739880">
    <property type="protein sequence ID" value="QHT75588.1"/>
    <property type="molecule type" value="Genomic_DNA"/>
</dbReference>
<reference evidence="1" key="1">
    <citation type="journal article" date="2020" name="Nature">
        <title>Giant virus diversity and host interactions through global metagenomics.</title>
        <authorList>
            <person name="Schulz F."/>
            <person name="Roux S."/>
            <person name="Paez-Espino D."/>
            <person name="Jungbluth S."/>
            <person name="Walsh D.A."/>
            <person name="Denef V.J."/>
            <person name="McMahon K.D."/>
            <person name="Konstantinidis K.T."/>
            <person name="Eloe-Fadrosh E.A."/>
            <person name="Kyrpides N.C."/>
            <person name="Woyke T."/>
        </authorList>
    </citation>
    <scope>NUCLEOTIDE SEQUENCE</scope>
    <source>
        <strain evidence="1">GVMAG-M-3300023179-71</strain>
    </source>
</reference>
<name>A0A6C0H4V6_9ZZZZ</name>
<accession>A0A6C0H4V6</accession>
<evidence type="ECO:0000313" key="1">
    <source>
        <dbReference type="EMBL" id="QHT75588.1"/>
    </source>
</evidence>